<comment type="caution">
    <text evidence="2">The sequence shown here is derived from an EMBL/GenBank/DDBJ whole genome shotgun (WGS) entry which is preliminary data.</text>
</comment>
<proteinExistence type="inferred from homology"/>
<organism evidence="2 3">
    <name type="scientific">Streptococcus saliviloxodontae</name>
    <dbReference type="NCBI Taxonomy" id="1349416"/>
    <lineage>
        <taxon>Bacteria</taxon>
        <taxon>Bacillati</taxon>
        <taxon>Bacillota</taxon>
        <taxon>Bacilli</taxon>
        <taxon>Lactobacillales</taxon>
        <taxon>Streptococcaceae</taxon>
        <taxon>Streptococcus</taxon>
    </lineage>
</organism>
<gene>
    <name evidence="2" type="ORF">JOC31_000457</name>
</gene>
<dbReference type="EMBL" id="JAFBEI010000007">
    <property type="protein sequence ID" value="MBM7635656.1"/>
    <property type="molecule type" value="Genomic_DNA"/>
</dbReference>
<dbReference type="GO" id="GO:0016301">
    <property type="term" value="F:kinase activity"/>
    <property type="evidence" value="ECO:0007669"/>
    <property type="project" value="UniProtKB-KW"/>
</dbReference>
<name>A0ABS2PKP8_9STRE</name>
<comment type="similarity">
    <text evidence="1">Belongs to the ROK (NagC/XylR) family.</text>
</comment>
<accession>A0ABS2PKP8</accession>
<dbReference type="InterPro" id="IPR000600">
    <property type="entry name" value="ROK"/>
</dbReference>
<dbReference type="InterPro" id="IPR043129">
    <property type="entry name" value="ATPase_NBD"/>
</dbReference>
<dbReference type="PANTHER" id="PTHR18964">
    <property type="entry name" value="ROK (REPRESSOR, ORF, KINASE) FAMILY"/>
    <property type="match status" value="1"/>
</dbReference>
<dbReference type="Gene3D" id="3.30.420.40">
    <property type="match status" value="2"/>
</dbReference>
<keyword evidence="2" id="KW-0418">Kinase</keyword>
<keyword evidence="2" id="KW-0808">Transferase</keyword>
<dbReference type="Proteomes" id="UP000809081">
    <property type="component" value="Unassembled WGS sequence"/>
</dbReference>
<dbReference type="RefSeq" id="WP_205016592.1">
    <property type="nucleotide sequence ID" value="NZ_JAFBEI010000007.1"/>
</dbReference>
<sequence>MILAIDFGGTQVKSALVSEAFELAQVFDAYPSPKDMASCLELIDQIIRPHLSEISGIAFSFPGTVDDAKGVLYKGGLLTYLDGFAYRDYVSEHYHLPVSAINDGKAAALAEYATGQLKGCQNGLAMVLGSGLGGGIILHGQVYQGSNFQAGELTFMVPPKQDALEEFEFAGTQVSAVNMIRHCARILELEDETDGRKVFDHLNQKDSRVYPIFESYCRYLAIYINNVQAILDLDKVVLGGGISSQAILLEELERQIAKLESEQPIFFRVVNRPAIAICQHKNGANLIGAAYHLVG</sequence>
<dbReference type="CDD" id="cd24152">
    <property type="entry name" value="ASKHA_NBD_ROK-like"/>
    <property type="match status" value="1"/>
</dbReference>
<evidence type="ECO:0000313" key="2">
    <source>
        <dbReference type="EMBL" id="MBM7635656.1"/>
    </source>
</evidence>
<protein>
    <submittedName>
        <fullName evidence="2">NBD/HSP70 family sugar kinase</fullName>
    </submittedName>
</protein>
<evidence type="ECO:0000313" key="3">
    <source>
        <dbReference type="Proteomes" id="UP000809081"/>
    </source>
</evidence>
<dbReference type="SUPFAM" id="SSF53067">
    <property type="entry name" value="Actin-like ATPase domain"/>
    <property type="match status" value="1"/>
</dbReference>
<evidence type="ECO:0000256" key="1">
    <source>
        <dbReference type="ARBA" id="ARBA00006479"/>
    </source>
</evidence>
<reference evidence="2 3" key="1">
    <citation type="submission" date="2021-01" db="EMBL/GenBank/DDBJ databases">
        <title>Genomic Encyclopedia of Type Strains, Phase IV (KMG-IV): sequencing the most valuable type-strain genomes for metagenomic binning, comparative biology and taxonomic classification.</title>
        <authorList>
            <person name="Goeker M."/>
        </authorList>
    </citation>
    <scope>NUCLEOTIDE SEQUENCE [LARGE SCALE GENOMIC DNA]</scope>
    <source>
        <strain evidence="2 3">DSM 27513</strain>
    </source>
</reference>
<keyword evidence="3" id="KW-1185">Reference proteome</keyword>
<dbReference type="Pfam" id="PF00480">
    <property type="entry name" value="ROK"/>
    <property type="match status" value="1"/>
</dbReference>
<dbReference type="PANTHER" id="PTHR18964:SF170">
    <property type="entry name" value="SUGAR KINASE"/>
    <property type="match status" value="1"/>
</dbReference>